<organism evidence="1 2">
    <name type="scientific">Cinchona calisaya</name>
    <dbReference type="NCBI Taxonomy" id="153742"/>
    <lineage>
        <taxon>Eukaryota</taxon>
        <taxon>Viridiplantae</taxon>
        <taxon>Streptophyta</taxon>
        <taxon>Embryophyta</taxon>
        <taxon>Tracheophyta</taxon>
        <taxon>Spermatophyta</taxon>
        <taxon>Magnoliopsida</taxon>
        <taxon>eudicotyledons</taxon>
        <taxon>Gunneridae</taxon>
        <taxon>Pentapetalae</taxon>
        <taxon>asterids</taxon>
        <taxon>lamiids</taxon>
        <taxon>Gentianales</taxon>
        <taxon>Rubiaceae</taxon>
        <taxon>Cinchonoideae</taxon>
        <taxon>Cinchoneae</taxon>
        <taxon>Cinchona</taxon>
    </lineage>
</organism>
<protein>
    <recommendedName>
        <fullName evidence="3">Disease resistance protein</fullName>
    </recommendedName>
</protein>
<proteinExistence type="predicted"/>
<name>A0ABD2YV97_9GENT</name>
<reference evidence="1 2" key="1">
    <citation type="submission" date="2024-11" db="EMBL/GenBank/DDBJ databases">
        <title>A near-complete genome assembly of Cinchona calisaya.</title>
        <authorList>
            <person name="Lian D.C."/>
            <person name="Zhao X.W."/>
            <person name="Wei L."/>
        </authorList>
    </citation>
    <scope>NUCLEOTIDE SEQUENCE [LARGE SCALE GENOMIC DNA]</scope>
    <source>
        <tissue evidence="1">Nenye</tissue>
    </source>
</reference>
<evidence type="ECO:0000313" key="1">
    <source>
        <dbReference type="EMBL" id="KAL3509463.1"/>
    </source>
</evidence>
<keyword evidence="2" id="KW-1185">Reference proteome</keyword>
<gene>
    <name evidence="1" type="ORF">ACH5RR_028864</name>
</gene>
<dbReference type="EMBL" id="JBJUIK010000012">
    <property type="protein sequence ID" value="KAL3509463.1"/>
    <property type="molecule type" value="Genomic_DNA"/>
</dbReference>
<evidence type="ECO:0000313" key="2">
    <source>
        <dbReference type="Proteomes" id="UP001630127"/>
    </source>
</evidence>
<sequence length="110" mass="13189">MEYISPVASLVQCFCRQECLRKLFSKQCHYFDKPQEILARLDEQMRVLHARETDITQMLNVERVRHDMEPKAEVKLWLENVDKIKDSVNKIKEDKAEDKRCLFGCFQRVQ</sequence>
<dbReference type="AlphaFoldDB" id="A0ABD2YV97"/>
<dbReference type="Proteomes" id="UP001630127">
    <property type="component" value="Unassembled WGS sequence"/>
</dbReference>
<comment type="caution">
    <text evidence="1">The sequence shown here is derived from an EMBL/GenBank/DDBJ whole genome shotgun (WGS) entry which is preliminary data.</text>
</comment>
<evidence type="ECO:0008006" key="3">
    <source>
        <dbReference type="Google" id="ProtNLM"/>
    </source>
</evidence>
<accession>A0ABD2YV97</accession>